<dbReference type="PROSITE" id="PS50901">
    <property type="entry name" value="FTSK"/>
    <property type="match status" value="1"/>
</dbReference>
<dbReference type="EMBL" id="FMAU01000001">
    <property type="protein sequence ID" value="SCB93452.1"/>
    <property type="molecule type" value="Genomic_DNA"/>
</dbReference>
<dbReference type="Gene3D" id="3.30.980.40">
    <property type="match status" value="1"/>
</dbReference>
<accession>A0A1C4AFL3</accession>
<feature type="domain" description="FtsK" evidence="8">
    <location>
        <begin position="711"/>
        <end position="903"/>
    </location>
</feature>
<evidence type="ECO:0000256" key="6">
    <source>
        <dbReference type="PROSITE-ProRule" id="PRU00289"/>
    </source>
</evidence>
<feature type="binding site" evidence="6">
    <location>
        <begin position="728"/>
        <end position="735"/>
    </location>
    <ligand>
        <name>ATP</name>
        <dbReference type="ChEBI" id="CHEBI:30616"/>
    </ligand>
</feature>
<dbReference type="GO" id="GO:0007059">
    <property type="term" value="P:chromosome segregation"/>
    <property type="evidence" value="ECO:0007669"/>
    <property type="project" value="UniProtKB-KW"/>
</dbReference>
<feature type="compositionally biased region" description="Basic and acidic residues" evidence="7">
    <location>
        <begin position="471"/>
        <end position="480"/>
    </location>
</feature>
<feature type="region of interest" description="Disordered" evidence="7">
    <location>
        <begin position="409"/>
        <end position="487"/>
    </location>
</feature>
<dbReference type="Gene3D" id="3.40.50.300">
    <property type="entry name" value="P-loop containing nucleotide triphosphate hydrolases"/>
    <property type="match status" value="1"/>
</dbReference>
<dbReference type="PANTHER" id="PTHR22683:SF42">
    <property type="entry name" value="DNA TRANSLOCASE SFTA"/>
    <property type="match status" value="1"/>
</dbReference>
<evidence type="ECO:0000313" key="10">
    <source>
        <dbReference type="Proteomes" id="UP000181997"/>
    </source>
</evidence>
<keyword evidence="3" id="KW-0159">Chromosome partition</keyword>
<dbReference type="InterPro" id="IPR036388">
    <property type="entry name" value="WH-like_DNA-bd_sf"/>
</dbReference>
<evidence type="ECO:0000256" key="1">
    <source>
        <dbReference type="ARBA" id="ARBA00006474"/>
    </source>
</evidence>
<keyword evidence="4 6" id="KW-0067">ATP-binding</keyword>
<reference evidence="10" key="1">
    <citation type="submission" date="2016-08" db="EMBL/GenBank/DDBJ databases">
        <authorList>
            <person name="Varghese N."/>
            <person name="Submissions Spin"/>
        </authorList>
    </citation>
    <scope>NUCLEOTIDE SEQUENCE [LARGE SCALE GENOMIC DNA]</scope>
    <source>
        <strain evidence="10">SGD-1123</strain>
    </source>
</reference>
<dbReference type="Pfam" id="PF09397">
    <property type="entry name" value="FtsK_gamma"/>
    <property type="match status" value="1"/>
</dbReference>
<gene>
    <name evidence="9" type="ORF">GA0061094_1507</name>
</gene>
<evidence type="ECO:0000256" key="2">
    <source>
        <dbReference type="ARBA" id="ARBA00022741"/>
    </source>
</evidence>
<evidence type="ECO:0000256" key="7">
    <source>
        <dbReference type="SAM" id="MobiDB-lite"/>
    </source>
</evidence>
<evidence type="ECO:0000256" key="5">
    <source>
        <dbReference type="ARBA" id="ARBA00023125"/>
    </source>
</evidence>
<dbReference type="InterPro" id="IPR002543">
    <property type="entry name" value="FtsK_dom"/>
</dbReference>
<proteinExistence type="inferred from homology"/>
<evidence type="ECO:0000313" key="9">
    <source>
        <dbReference type="EMBL" id="SCB93452.1"/>
    </source>
</evidence>
<sequence length="1043" mass="117214">MPKNITKICVGQFIDGFVHIRRLTGYPRKAKSSTEINCGKERPNLFILHSNFSHQNNITPILLSTHSLNNSLILSKSLEFFSLTDKIKISIKERVIIVSWIKKIINKLSDEDEQFEEYVEEPEVEEKAPRPEKRILNNRAVNKSRDVEARMTYQYPKGNFRFPLISDGENLQEKRPVRKRHEPEKKAKSEAKREEAREIQRKPRKSKLQDAAYQKPKSSDKAESTYEKSEKISKTKKVEKGNSRPFRPTEIPSPIYGFRTRPVKPEKTGDVEYELNEFLHRGNGKVPDEIMQEVYPPEVKGIEEVTEIKQEKRAEENERMQETGSWYGVEASLIGNEFSFKENDAEQTSPHNQVPAEDPAEKEAEEVLQSGFTSAVTCEESQLSEDGQSEQRVQPEVEQNDGVIHLVQPEDKLNAESQQQPTEFEAEQDEQAGREVQTLQADIPESETRHEETEQLQAAGQEQEITPVNEHAVDKEEEPKPRKKRSHLPFNVLMLKQDKRQMNQRHRAQAVTERKTEAPMAENRGGMGPVSEAAAGKGQAAVLEDSPVSRESDAVQGEAAAKSYNELSSGVKHTKGYTFPDMEYLMPPVSKKLSGEWLESQKNLLDETLHNFNVRAKVVNVTQGPSVTRFEVQPEPGVKVNKITNLSDDIKLSLAAKDIRIEAPIPGKHTIGIEVPNKESRPVCISEVIASPAFQESESALTAALGLDISGQPIVTDLSKMPHGLIAGATGSGKSVCINSILVSLLYKASPDELKMLLIDPKMVELAPYNRIPHLVSPVITDVKAATAALKWAVEEMERRYELFAHTGVRDIKRFNELAKRNKQYNDTLPYLVIVIDELADLMMMSPADVEEAICRIAQKARACGIHLIIATQRPSVDVITGLIKANVPTRVAFSVSSGVDSRTIIDGSGAERLLGRGDMLFLENGSSKPVRLQGTFVSDDEIDDIINHVRNQREPEYIFQQDELIKKAQVTEEEDELFFEACEFVIDQGGASASSLQRRFRIGYNRAARLMEMMEKSGVISESRGSKPRDVLISESELETLA</sequence>
<name>A0A1C4AFL3_9BACI</name>
<feature type="compositionally biased region" description="Basic and acidic residues" evidence="7">
    <location>
        <begin position="171"/>
        <end position="201"/>
    </location>
</feature>
<dbReference type="InterPro" id="IPR027417">
    <property type="entry name" value="P-loop_NTPase"/>
</dbReference>
<dbReference type="GO" id="GO:0003677">
    <property type="term" value="F:DNA binding"/>
    <property type="evidence" value="ECO:0007669"/>
    <property type="project" value="UniProtKB-KW"/>
</dbReference>
<dbReference type="InterPro" id="IPR018541">
    <property type="entry name" value="Ftsk_gamma"/>
</dbReference>
<feature type="compositionally biased region" description="Polar residues" evidence="7">
    <location>
        <begin position="455"/>
        <end position="466"/>
    </location>
</feature>
<dbReference type="PANTHER" id="PTHR22683">
    <property type="entry name" value="SPORULATION PROTEIN RELATED"/>
    <property type="match status" value="1"/>
</dbReference>
<feature type="compositionally biased region" description="Basic and acidic residues" evidence="7">
    <location>
        <begin position="217"/>
        <end position="242"/>
    </location>
</feature>
<dbReference type="Pfam" id="PF17854">
    <property type="entry name" value="FtsK_alpha"/>
    <property type="match status" value="1"/>
</dbReference>
<dbReference type="InterPro" id="IPR003593">
    <property type="entry name" value="AAA+_ATPase"/>
</dbReference>
<organism evidence="9 10">
    <name type="scientific">[Bacillus] enclensis</name>
    <dbReference type="NCBI Taxonomy" id="1402860"/>
    <lineage>
        <taxon>Bacteria</taxon>
        <taxon>Bacillati</taxon>
        <taxon>Bacillota</taxon>
        <taxon>Bacilli</taxon>
        <taxon>Bacillales</taxon>
        <taxon>Bacillaceae</taxon>
        <taxon>Rossellomorea</taxon>
    </lineage>
</organism>
<dbReference type="Pfam" id="PF01580">
    <property type="entry name" value="FtsK_SpoIIIE"/>
    <property type="match status" value="1"/>
</dbReference>
<dbReference type="Gene3D" id="1.10.10.10">
    <property type="entry name" value="Winged helix-like DNA-binding domain superfamily/Winged helix DNA-binding domain"/>
    <property type="match status" value="1"/>
</dbReference>
<keyword evidence="10" id="KW-1185">Reference proteome</keyword>
<dbReference type="SUPFAM" id="SSF46785">
    <property type="entry name" value="Winged helix' DNA-binding domain"/>
    <property type="match status" value="1"/>
</dbReference>
<dbReference type="InterPro" id="IPR036390">
    <property type="entry name" value="WH_DNA-bd_sf"/>
</dbReference>
<feature type="region of interest" description="Disordered" evidence="7">
    <location>
        <begin position="171"/>
        <end position="264"/>
    </location>
</feature>
<dbReference type="Proteomes" id="UP000181997">
    <property type="component" value="Unassembled WGS sequence"/>
</dbReference>
<protein>
    <submittedName>
        <fullName evidence="9">DNA segregation ATPase FtsK/SpoIIIE, S-DNA-T family</fullName>
    </submittedName>
</protein>
<evidence type="ECO:0000256" key="4">
    <source>
        <dbReference type="ARBA" id="ARBA00022840"/>
    </source>
</evidence>
<dbReference type="InterPro" id="IPR050206">
    <property type="entry name" value="FtsK/SpoIIIE/SftA"/>
</dbReference>
<feature type="compositionally biased region" description="Polar residues" evidence="7">
    <location>
        <begin position="370"/>
        <end position="392"/>
    </location>
</feature>
<dbReference type="AlphaFoldDB" id="A0A1C4AFL3"/>
<dbReference type="SMART" id="SM00382">
    <property type="entry name" value="AAA"/>
    <property type="match status" value="1"/>
</dbReference>
<dbReference type="GO" id="GO:0005524">
    <property type="term" value="F:ATP binding"/>
    <property type="evidence" value="ECO:0007669"/>
    <property type="project" value="UniProtKB-UniRule"/>
</dbReference>
<dbReference type="SUPFAM" id="SSF52540">
    <property type="entry name" value="P-loop containing nucleoside triphosphate hydrolases"/>
    <property type="match status" value="1"/>
</dbReference>
<dbReference type="SMART" id="SM00843">
    <property type="entry name" value="Ftsk_gamma"/>
    <property type="match status" value="1"/>
</dbReference>
<evidence type="ECO:0000259" key="8">
    <source>
        <dbReference type="PROSITE" id="PS50901"/>
    </source>
</evidence>
<keyword evidence="2 6" id="KW-0547">Nucleotide-binding</keyword>
<evidence type="ECO:0000256" key="3">
    <source>
        <dbReference type="ARBA" id="ARBA00022829"/>
    </source>
</evidence>
<feature type="region of interest" description="Disordered" evidence="7">
    <location>
        <begin position="337"/>
        <end position="397"/>
    </location>
</feature>
<keyword evidence="5" id="KW-0238">DNA-binding</keyword>
<comment type="similarity">
    <text evidence="1">Belongs to the FtsK/SpoIIIE/SftA family.</text>
</comment>
<dbReference type="InterPro" id="IPR041027">
    <property type="entry name" value="FtsK_alpha"/>
</dbReference>